<dbReference type="AlphaFoldDB" id="A0ABD3QZE4"/>
<evidence type="ECO:0000256" key="1">
    <source>
        <dbReference type="SAM" id="MobiDB-lite"/>
    </source>
</evidence>
<feature type="compositionally biased region" description="Polar residues" evidence="1">
    <location>
        <begin position="164"/>
        <end position="180"/>
    </location>
</feature>
<feature type="compositionally biased region" description="Low complexity" evidence="1">
    <location>
        <begin position="201"/>
        <end position="221"/>
    </location>
</feature>
<organism evidence="2 3">
    <name type="scientific">Cyclotella cryptica</name>
    <dbReference type="NCBI Taxonomy" id="29204"/>
    <lineage>
        <taxon>Eukaryota</taxon>
        <taxon>Sar</taxon>
        <taxon>Stramenopiles</taxon>
        <taxon>Ochrophyta</taxon>
        <taxon>Bacillariophyta</taxon>
        <taxon>Coscinodiscophyceae</taxon>
        <taxon>Thalassiosirophycidae</taxon>
        <taxon>Stephanodiscales</taxon>
        <taxon>Stephanodiscaceae</taxon>
        <taxon>Cyclotella</taxon>
    </lineage>
</organism>
<gene>
    <name evidence="2" type="ORF">HJC23_005951</name>
</gene>
<feature type="region of interest" description="Disordered" evidence="1">
    <location>
        <begin position="1"/>
        <end position="21"/>
    </location>
</feature>
<feature type="region of interest" description="Disordered" evidence="1">
    <location>
        <begin position="93"/>
        <end position="312"/>
    </location>
</feature>
<dbReference type="EMBL" id="JABMIG020000002">
    <property type="protein sequence ID" value="KAL3805707.1"/>
    <property type="molecule type" value="Genomic_DNA"/>
</dbReference>
<feature type="compositionally biased region" description="Basic and acidic residues" evidence="1">
    <location>
        <begin position="103"/>
        <end position="114"/>
    </location>
</feature>
<proteinExistence type="predicted"/>
<comment type="caution">
    <text evidence="2">The sequence shown here is derived from an EMBL/GenBank/DDBJ whole genome shotgun (WGS) entry which is preliminary data.</text>
</comment>
<evidence type="ECO:0000313" key="2">
    <source>
        <dbReference type="EMBL" id="KAL3805707.1"/>
    </source>
</evidence>
<evidence type="ECO:0000313" key="3">
    <source>
        <dbReference type="Proteomes" id="UP001516023"/>
    </source>
</evidence>
<name>A0ABD3QZE4_9STRA</name>
<dbReference type="Proteomes" id="UP001516023">
    <property type="component" value="Unassembled WGS sequence"/>
</dbReference>
<protein>
    <submittedName>
        <fullName evidence="2">Uncharacterized protein</fullName>
    </submittedName>
</protein>
<feature type="compositionally biased region" description="Pro residues" evidence="1">
    <location>
        <begin position="246"/>
        <end position="263"/>
    </location>
</feature>
<feature type="compositionally biased region" description="Low complexity" evidence="1">
    <location>
        <begin position="287"/>
        <end position="311"/>
    </location>
</feature>
<feature type="compositionally biased region" description="Polar residues" evidence="1">
    <location>
        <begin position="272"/>
        <end position="281"/>
    </location>
</feature>
<sequence length="686" mass="73982">MRPLHPDPIRPPPPTQHAAKLSGCGPHRSFRHLHHQRGLVGTFHVRLLEGRELRRAHWSALSLGPARLLGLSSASGEVSSFGSFRLAFWGEEEGEADGGNHPVDGERGKKRAMEGKQSSSLDTTDSTTPSFSSSSGGGLPMKSGAGAMSSDTTSRAHSFLPSMPSASASNHTQQNNSIKSPLTPFDQGCLASMSPARSPYFPAFAQQQTQKQNNKPMQQQQSKPWNTSQQSQSQAFPLPSDGKPPKSMPPPPLPPTSTGPTPPHHYAKEQFRSSVIHNDSNPIWGDTTTSSNNMSSSTHSQNNNSNSNSSTFHIPLRKEDLYPSLHSDGARIALELRLDEEMAPTESLLVGGALSHAVGAATALVPVLGKSVGEQAQRGATAGMERLGLGVDRLIGRGYVDLMPLLWGVWEEEWEKENCFGKNAAATTMKEVEMEAEVDEYGRIPVQAYRRRRRVERLGMLDVWVPLYRPSNDNAPTESRGKVHLLISYEPNGMSPKPNDVVALESFARRPPSDTSSLNAGSVIAPILPPLSPLLVVDTRSSYLLVEYSTSRTITSVDRSGNVKSSKWERTHRVRIHRNAAFVIERRTLLDAVGDVARLPGDIVLSTPVGREVAEASAPIVAAAGELLGPALLWGKLMMAAGGTGVKAGMAGLRAATEAVVSTSQDMARSGKYERSEEAGVYRYGG</sequence>
<keyword evidence="3" id="KW-1185">Reference proteome</keyword>
<feature type="compositionally biased region" description="Low complexity" evidence="1">
    <location>
        <begin position="118"/>
        <end position="134"/>
    </location>
</feature>
<feature type="compositionally biased region" description="Polar residues" evidence="1">
    <location>
        <begin position="222"/>
        <end position="235"/>
    </location>
</feature>
<reference evidence="2 3" key="1">
    <citation type="journal article" date="2020" name="G3 (Bethesda)">
        <title>Improved Reference Genome for Cyclotella cryptica CCMP332, a Model for Cell Wall Morphogenesis, Salinity Adaptation, and Lipid Production in Diatoms (Bacillariophyta).</title>
        <authorList>
            <person name="Roberts W.R."/>
            <person name="Downey K.M."/>
            <person name="Ruck E.C."/>
            <person name="Traller J.C."/>
            <person name="Alverson A.J."/>
        </authorList>
    </citation>
    <scope>NUCLEOTIDE SEQUENCE [LARGE SCALE GENOMIC DNA]</scope>
    <source>
        <strain evidence="2 3">CCMP332</strain>
    </source>
</reference>
<accession>A0ABD3QZE4</accession>